<protein>
    <submittedName>
        <fullName evidence="1">Uncharacterized protein</fullName>
    </submittedName>
</protein>
<evidence type="ECO:0000313" key="2">
    <source>
        <dbReference type="Proteomes" id="UP000006744"/>
    </source>
</evidence>
<accession>B7IJ86</accession>
<name>B7IJ86_BACC2</name>
<dbReference type="EMBL" id="CP001186">
    <property type="protein sequence ID" value="ACK95165.1"/>
    <property type="molecule type" value="Genomic_DNA"/>
</dbReference>
<dbReference type="HOGENOM" id="CLU_3304129_0_0_9"/>
<proteinExistence type="predicted"/>
<dbReference type="Proteomes" id="UP000006744">
    <property type="component" value="Chromosome"/>
</dbReference>
<dbReference type="AlphaFoldDB" id="B7IJ86"/>
<organism evidence="1 2">
    <name type="scientific">Bacillus cereus (strain G9842)</name>
    <dbReference type="NCBI Taxonomy" id="405531"/>
    <lineage>
        <taxon>Bacteria</taxon>
        <taxon>Bacillati</taxon>
        <taxon>Bacillota</taxon>
        <taxon>Bacilli</taxon>
        <taxon>Bacillales</taxon>
        <taxon>Bacillaceae</taxon>
        <taxon>Bacillus</taxon>
        <taxon>Bacillus cereus group</taxon>
    </lineage>
</organism>
<evidence type="ECO:0000313" key="1">
    <source>
        <dbReference type="EMBL" id="ACK95165.1"/>
    </source>
</evidence>
<gene>
    <name evidence="1" type="ordered locus">BCG9842_B4354</name>
</gene>
<reference evidence="1 2" key="1">
    <citation type="submission" date="2008-10" db="EMBL/GenBank/DDBJ databases">
        <title>Genome sequence of Bacillus cereus G9842.</title>
        <authorList>
            <person name="Dodson R.J."/>
            <person name="Durkin A.S."/>
            <person name="Rosovitz M.J."/>
            <person name="Rasko D.A."/>
            <person name="Hoffmaster A."/>
            <person name="Ravel J."/>
            <person name="Sutton G."/>
        </authorList>
    </citation>
    <scope>NUCLEOTIDE SEQUENCE [LARGE SCALE GENOMIC DNA]</scope>
    <source>
        <strain evidence="1 2">G9842</strain>
    </source>
</reference>
<dbReference type="KEGG" id="bcg:BCG9842_B4354"/>
<sequence>MQAKEQTRLPPKGQEQLRGLLFHLQHKEPYNIQKLFY</sequence>